<feature type="transmembrane region" description="Helical" evidence="6">
    <location>
        <begin position="312"/>
        <end position="339"/>
    </location>
</feature>
<dbReference type="Pfam" id="PF07690">
    <property type="entry name" value="MFS_1"/>
    <property type="match status" value="1"/>
</dbReference>
<dbReference type="GO" id="GO:0022857">
    <property type="term" value="F:transmembrane transporter activity"/>
    <property type="evidence" value="ECO:0007669"/>
    <property type="project" value="InterPro"/>
</dbReference>
<reference evidence="7 8" key="1">
    <citation type="submission" date="2015-11" db="EMBL/GenBank/DDBJ databases">
        <title>Draft Genome Sequence of the Strain BR 10303 (Bradyrhizobium sp.) isolated from nodules of Centrolobium paraense.</title>
        <authorList>
            <person name="Zelli J.E."/>
            <person name="Simoes-Araujo J.L."/>
            <person name="Barauna A.C."/>
            <person name="Silva K."/>
        </authorList>
    </citation>
    <scope>NUCLEOTIDE SEQUENCE [LARGE SCALE GENOMIC DNA]</scope>
    <source>
        <strain evidence="7 8">BR 10303</strain>
    </source>
</reference>
<feature type="transmembrane region" description="Helical" evidence="6">
    <location>
        <begin position="378"/>
        <end position="398"/>
    </location>
</feature>
<keyword evidence="4 6" id="KW-1133">Transmembrane helix</keyword>
<keyword evidence="8" id="KW-1185">Reference proteome</keyword>
<keyword evidence="3 6" id="KW-0812">Transmembrane</keyword>
<dbReference type="InterPro" id="IPR036259">
    <property type="entry name" value="MFS_trans_sf"/>
</dbReference>
<feature type="transmembrane region" description="Helical" evidence="6">
    <location>
        <begin position="225"/>
        <end position="249"/>
    </location>
</feature>
<evidence type="ECO:0000256" key="2">
    <source>
        <dbReference type="ARBA" id="ARBA00022475"/>
    </source>
</evidence>
<dbReference type="RefSeq" id="WP_066499797.1">
    <property type="nucleotide sequence ID" value="NZ_LNCU01000013.1"/>
</dbReference>
<name>A0A125QAJ1_9BRAD</name>
<comment type="caution">
    <text evidence="7">The sequence shown here is derived from an EMBL/GenBank/DDBJ whole genome shotgun (WGS) entry which is preliminary data.</text>
</comment>
<evidence type="ECO:0000313" key="7">
    <source>
        <dbReference type="EMBL" id="KWV60712.1"/>
    </source>
</evidence>
<evidence type="ECO:0000256" key="4">
    <source>
        <dbReference type="ARBA" id="ARBA00022989"/>
    </source>
</evidence>
<keyword evidence="2" id="KW-1003">Cell membrane</keyword>
<dbReference type="OrthoDB" id="145388at2"/>
<feature type="transmembrane region" description="Helical" evidence="6">
    <location>
        <begin position="12"/>
        <end position="40"/>
    </location>
</feature>
<dbReference type="Proteomes" id="UP000057737">
    <property type="component" value="Unassembled WGS sequence"/>
</dbReference>
<dbReference type="InterPro" id="IPR011701">
    <property type="entry name" value="MFS"/>
</dbReference>
<evidence type="ECO:0000256" key="5">
    <source>
        <dbReference type="ARBA" id="ARBA00023136"/>
    </source>
</evidence>
<sequence length="422" mass="43788">MLAGRSLGRGFDWLWAAFAISAVGTWVAFDAFPLIAILVLHVGPGAVSALAAVGPLAGAAMAVPLGPWIEFRRKQPVMIAMDIVRFAAMLSVPVAFMLGWLSFAQLLVVSVIVAAADIAFRAASGACLKALVKPEDLVIANGRLEATIWTATAIGPPLGGAAIGVFGSVVTVVANAISYLLSAAAIRAIAGTEPVPARRDAPAFRAADLLAGWRYILVHSALRSFFFNSVLVNGLIMATAPLLAVLMLGDLGFAPWQYGLALGAPCIGGLIGARLAPTLVARFGQHAVLLIAGTLRVCWSVCLAFMPKGAAGIVLVFLLQFGLVTCIGVFTPVLAAYRLGQIEMDRTARILTAWSITSSASIALLTAFWGVLAALAGARAAIAISGLLLLLTPLLLPWRAFAAINARQAHGPMQTPQLAADA</sequence>
<keyword evidence="5 6" id="KW-0472">Membrane</keyword>
<protein>
    <submittedName>
        <fullName evidence="7">MFS transporter</fullName>
    </submittedName>
</protein>
<dbReference type="AlphaFoldDB" id="A0A125QAJ1"/>
<dbReference type="CDD" id="cd06173">
    <property type="entry name" value="MFS_MefA_like"/>
    <property type="match status" value="1"/>
</dbReference>
<accession>A0A125QAJ1</accession>
<dbReference type="SUPFAM" id="SSF103473">
    <property type="entry name" value="MFS general substrate transporter"/>
    <property type="match status" value="1"/>
</dbReference>
<proteinExistence type="predicted"/>
<organism evidence="7 8">
    <name type="scientific">Bradyrhizobium macuxiense</name>
    <dbReference type="NCBI Taxonomy" id="1755647"/>
    <lineage>
        <taxon>Bacteria</taxon>
        <taxon>Pseudomonadati</taxon>
        <taxon>Pseudomonadota</taxon>
        <taxon>Alphaproteobacteria</taxon>
        <taxon>Hyphomicrobiales</taxon>
        <taxon>Nitrobacteraceae</taxon>
        <taxon>Bradyrhizobium</taxon>
    </lineage>
</organism>
<feature type="transmembrane region" description="Helical" evidence="6">
    <location>
        <begin position="351"/>
        <end position="372"/>
    </location>
</feature>
<evidence type="ECO:0000256" key="3">
    <source>
        <dbReference type="ARBA" id="ARBA00022692"/>
    </source>
</evidence>
<evidence type="ECO:0000256" key="6">
    <source>
        <dbReference type="SAM" id="Phobius"/>
    </source>
</evidence>
<feature type="transmembrane region" description="Helical" evidence="6">
    <location>
        <begin position="255"/>
        <end position="275"/>
    </location>
</feature>
<dbReference type="Gene3D" id="1.20.1250.20">
    <property type="entry name" value="MFS general substrate transporter like domains"/>
    <property type="match status" value="1"/>
</dbReference>
<dbReference type="EMBL" id="LNCU01000013">
    <property type="protein sequence ID" value="KWV60712.1"/>
    <property type="molecule type" value="Genomic_DNA"/>
</dbReference>
<evidence type="ECO:0000256" key="1">
    <source>
        <dbReference type="ARBA" id="ARBA00004651"/>
    </source>
</evidence>
<dbReference type="PANTHER" id="PTHR23513:SF6">
    <property type="entry name" value="MAJOR FACILITATOR SUPERFAMILY ASSOCIATED DOMAIN-CONTAINING PROTEIN"/>
    <property type="match status" value="1"/>
</dbReference>
<evidence type="ECO:0000313" key="8">
    <source>
        <dbReference type="Proteomes" id="UP000057737"/>
    </source>
</evidence>
<feature type="transmembrane region" description="Helical" evidence="6">
    <location>
        <begin position="46"/>
        <end position="65"/>
    </location>
</feature>
<dbReference type="PANTHER" id="PTHR23513">
    <property type="entry name" value="INTEGRAL MEMBRANE EFFLUX PROTEIN-RELATED"/>
    <property type="match status" value="1"/>
</dbReference>
<gene>
    <name evidence="7" type="ORF">AS156_02435</name>
</gene>
<dbReference type="GO" id="GO:0005886">
    <property type="term" value="C:plasma membrane"/>
    <property type="evidence" value="ECO:0007669"/>
    <property type="project" value="UniProtKB-SubCell"/>
</dbReference>
<feature type="transmembrane region" description="Helical" evidence="6">
    <location>
        <begin position="287"/>
        <end position="306"/>
    </location>
</feature>
<comment type="subcellular location">
    <subcellularLocation>
        <location evidence="1">Cell membrane</location>
        <topology evidence="1">Multi-pass membrane protein</topology>
    </subcellularLocation>
</comment>